<organism evidence="2 3">
    <name type="scientific">Phormidesmis priestleyi ULC007</name>
    <dbReference type="NCBI Taxonomy" id="1920490"/>
    <lineage>
        <taxon>Bacteria</taxon>
        <taxon>Bacillati</taxon>
        <taxon>Cyanobacteriota</taxon>
        <taxon>Cyanophyceae</taxon>
        <taxon>Leptolyngbyales</taxon>
        <taxon>Leptolyngbyaceae</taxon>
        <taxon>Phormidesmis</taxon>
    </lineage>
</organism>
<dbReference type="EMBL" id="PVWG01000042">
    <property type="protein sequence ID" value="PSB16447.1"/>
    <property type="molecule type" value="Genomic_DNA"/>
</dbReference>
<comment type="caution">
    <text evidence="2">The sequence shown here is derived from an EMBL/GenBank/DDBJ whole genome shotgun (WGS) entry which is preliminary data.</text>
</comment>
<keyword evidence="1" id="KW-0812">Transmembrane</keyword>
<gene>
    <name evidence="2" type="ORF">C7B65_21785</name>
</gene>
<evidence type="ECO:0000256" key="1">
    <source>
        <dbReference type="SAM" id="Phobius"/>
    </source>
</evidence>
<dbReference type="RefSeq" id="WP_073074737.1">
    <property type="nucleotide sequence ID" value="NZ_MPPI01000044.1"/>
</dbReference>
<protein>
    <submittedName>
        <fullName evidence="2">Uncharacterized protein</fullName>
    </submittedName>
</protein>
<sequence>MSNRKLVKAIQGFFHALKRLQQTVTKGLVNWLLRSALKKNRGTRLANSGFVLPTTVLLILVVTLTVGALTYRAYNRNAQVIGENQQRIIYNAATPAIDRARSKLEFLFDATKDNRYPGGVPSEGRLLSMLLNEDSPGAALPRLSAAKDKDGKSIDVYSLPDEQRVDLNGGGADNAWSFRTDTDGNGTPDATVIYSVIFSNPTEGTANPQELLLKKTDSQKAQKLWVRHGPLSKESSAVQCGSGAGGTEGGWFEDRGGNTSILRKNFQVDAMVIPDAANSTAVTLEFHQDRQLNRGNKWGAWFRNDLEVFPNPPFNWNGAMHTEGSMMLGGSNFTAHLISAPASCLFNPAENSGITVTDTPDFKGTVVAGRIGDNKTDGKANIYIYDTTPRKVELNSGTDSTKGTTLGPYDVSIDPKLILTEDKYQYRVATRKPADVDDWKNLKDPGLAERISSKSQDKPYVDDLYRADDRWGPKPKYGTGDTDRLVPSGDMGKPIPSTSETLILTQDDNSVGSTGSGVGLDGYWERRARFNGLRILVGERLELGNLNTWVTPNGGTTNPDYVEVQTSGNIAPDDEREGDPLYPPTIAPYPISQANAADATKNLKHLDLQRRTLRDNLSAVQTTAVYHAAKDRDYPVACLASTVHPGTLSTLYQSINFLPTQFADGATGAKNQQLQSNFFTGQGTNGWEFSAGQTHLKNY</sequence>
<feature type="transmembrane region" description="Helical" evidence="1">
    <location>
        <begin position="49"/>
        <end position="71"/>
    </location>
</feature>
<dbReference type="OrthoDB" id="468482at2"/>
<evidence type="ECO:0000313" key="2">
    <source>
        <dbReference type="EMBL" id="PSB16447.1"/>
    </source>
</evidence>
<keyword evidence="3" id="KW-1185">Reference proteome</keyword>
<dbReference type="AlphaFoldDB" id="A0A2T1D7M7"/>
<accession>A0A2T1D7M7</accession>
<name>A0A2T1D7M7_9CYAN</name>
<keyword evidence="1" id="KW-1133">Transmembrane helix</keyword>
<dbReference type="Proteomes" id="UP000238634">
    <property type="component" value="Unassembled WGS sequence"/>
</dbReference>
<reference evidence="2 3" key="1">
    <citation type="submission" date="2018-02" db="EMBL/GenBank/DDBJ databases">
        <authorList>
            <person name="Cohen D.B."/>
            <person name="Kent A.D."/>
        </authorList>
    </citation>
    <scope>NUCLEOTIDE SEQUENCE [LARGE SCALE GENOMIC DNA]</scope>
    <source>
        <strain evidence="2 3">ULC007</strain>
    </source>
</reference>
<proteinExistence type="predicted"/>
<reference evidence="2 3" key="2">
    <citation type="submission" date="2018-03" db="EMBL/GenBank/DDBJ databases">
        <title>The ancient ancestry and fast evolution of plastids.</title>
        <authorList>
            <person name="Moore K.R."/>
            <person name="Magnabosco C."/>
            <person name="Momper L."/>
            <person name="Gold D.A."/>
            <person name="Bosak T."/>
            <person name="Fournier G.P."/>
        </authorList>
    </citation>
    <scope>NUCLEOTIDE SEQUENCE [LARGE SCALE GENOMIC DNA]</scope>
    <source>
        <strain evidence="2 3">ULC007</strain>
    </source>
</reference>
<evidence type="ECO:0000313" key="3">
    <source>
        <dbReference type="Proteomes" id="UP000238634"/>
    </source>
</evidence>
<keyword evidence="1" id="KW-0472">Membrane</keyword>